<evidence type="ECO:0008006" key="4">
    <source>
        <dbReference type="Google" id="ProtNLM"/>
    </source>
</evidence>
<keyword evidence="1" id="KW-0472">Membrane</keyword>
<evidence type="ECO:0000313" key="2">
    <source>
        <dbReference type="EMBL" id="MFD2908229.1"/>
    </source>
</evidence>
<evidence type="ECO:0000313" key="3">
    <source>
        <dbReference type="Proteomes" id="UP001597549"/>
    </source>
</evidence>
<name>A0ABW5Z639_9FLAO</name>
<keyword evidence="1" id="KW-1133">Transmembrane helix</keyword>
<protein>
    <recommendedName>
        <fullName evidence="4">Integral membrane protein</fullName>
    </recommendedName>
</protein>
<sequence>MIKFDKNIPETIATAFMLVQFVSLLFFKEVNSSSIIYDTCLLITFELILLMASVFLSALYKNFWGLLFCGFGFSLFFYYFYHEMTNPKAIQETIYAFLFTHLIGLVSSLYSYFKSRKKRKIDEPLVQTMNYAIKLVIYFFLLFFVIVTVNILPEGVLTVAYLAEIDYVGFINDRGHSGSGLVADPHITLWLGIIYYFFLTSIHISQVLLGENSILDIIFIVYKKLFRTKYKSLK</sequence>
<evidence type="ECO:0000256" key="1">
    <source>
        <dbReference type="SAM" id="Phobius"/>
    </source>
</evidence>
<feature type="transmembrane region" description="Helical" evidence="1">
    <location>
        <begin position="133"/>
        <end position="152"/>
    </location>
</feature>
<feature type="transmembrane region" description="Helical" evidence="1">
    <location>
        <begin position="193"/>
        <end position="222"/>
    </location>
</feature>
<feature type="transmembrane region" description="Helical" evidence="1">
    <location>
        <begin position="34"/>
        <end position="56"/>
    </location>
</feature>
<dbReference type="EMBL" id="JBHUOL010000011">
    <property type="protein sequence ID" value="MFD2908229.1"/>
    <property type="molecule type" value="Genomic_DNA"/>
</dbReference>
<keyword evidence="1" id="KW-0812">Transmembrane</keyword>
<dbReference type="Proteomes" id="UP001597549">
    <property type="component" value="Unassembled WGS sequence"/>
</dbReference>
<feature type="transmembrane region" description="Helical" evidence="1">
    <location>
        <begin position="63"/>
        <end position="81"/>
    </location>
</feature>
<keyword evidence="3" id="KW-1185">Reference proteome</keyword>
<comment type="caution">
    <text evidence="2">The sequence shown here is derived from an EMBL/GenBank/DDBJ whole genome shotgun (WGS) entry which is preliminary data.</text>
</comment>
<organism evidence="2 3">
    <name type="scientific">Flavobacterium ardleyense</name>
    <dbReference type="NCBI Taxonomy" id="2038737"/>
    <lineage>
        <taxon>Bacteria</taxon>
        <taxon>Pseudomonadati</taxon>
        <taxon>Bacteroidota</taxon>
        <taxon>Flavobacteriia</taxon>
        <taxon>Flavobacteriales</taxon>
        <taxon>Flavobacteriaceae</taxon>
        <taxon>Flavobacterium</taxon>
    </lineage>
</organism>
<reference evidence="3" key="1">
    <citation type="journal article" date="2019" name="Int. J. Syst. Evol. Microbiol.">
        <title>The Global Catalogue of Microorganisms (GCM) 10K type strain sequencing project: providing services to taxonomists for standard genome sequencing and annotation.</title>
        <authorList>
            <consortium name="The Broad Institute Genomics Platform"/>
            <consortium name="The Broad Institute Genome Sequencing Center for Infectious Disease"/>
            <person name="Wu L."/>
            <person name="Ma J."/>
        </authorList>
    </citation>
    <scope>NUCLEOTIDE SEQUENCE [LARGE SCALE GENOMIC DNA]</scope>
    <source>
        <strain evidence="3">KCTC 52644</strain>
    </source>
</reference>
<proteinExistence type="predicted"/>
<feature type="transmembrane region" description="Helical" evidence="1">
    <location>
        <begin position="12"/>
        <end position="28"/>
    </location>
</feature>
<feature type="transmembrane region" description="Helical" evidence="1">
    <location>
        <begin position="93"/>
        <end position="113"/>
    </location>
</feature>
<gene>
    <name evidence="2" type="ORF">ACFSX9_05725</name>
</gene>
<dbReference type="RefSeq" id="WP_379805562.1">
    <property type="nucleotide sequence ID" value="NZ_JBHUOL010000011.1"/>
</dbReference>
<accession>A0ABW5Z639</accession>